<protein>
    <recommendedName>
        <fullName evidence="5 6">Dephospho-CoA kinase</fullName>
        <ecNumber evidence="5 6">2.7.1.24</ecNumber>
    </recommendedName>
    <alternativeName>
        <fullName evidence="5">Dephosphocoenzyme A kinase</fullName>
    </alternativeName>
</protein>
<dbReference type="NCBIfam" id="TIGR00152">
    <property type="entry name" value="dephospho-CoA kinase"/>
    <property type="match status" value="1"/>
</dbReference>
<dbReference type="PROSITE" id="PS51219">
    <property type="entry name" value="DPCK"/>
    <property type="match status" value="1"/>
</dbReference>
<dbReference type="PANTHER" id="PTHR10695">
    <property type="entry name" value="DEPHOSPHO-COA KINASE-RELATED"/>
    <property type="match status" value="1"/>
</dbReference>
<dbReference type="GO" id="GO:0004140">
    <property type="term" value="F:dephospho-CoA kinase activity"/>
    <property type="evidence" value="ECO:0007669"/>
    <property type="project" value="UniProtKB-EC"/>
</dbReference>
<proteinExistence type="inferred from homology"/>
<reference evidence="7 8" key="1">
    <citation type="submission" date="2024-05" db="EMBL/GenBank/DDBJ databases">
        <title>Genome Sequence and Characterization of the New Strain Purple Sulfur Bacterium of Genus Thioalkalicoccus.</title>
        <authorList>
            <person name="Bryantseva I.A."/>
            <person name="Kyndt J.A."/>
            <person name="Imhoff J.F."/>
        </authorList>
    </citation>
    <scope>NUCLEOTIDE SEQUENCE [LARGE SCALE GENOMIC DNA]</scope>
    <source>
        <strain evidence="7 8">Um2</strain>
    </source>
</reference>
<evidence type="ECO:0000313" key="7">
    <source>
        <dbReference type="EMBL" id="MEY6431444.1"/>
    </source>
</evidence>
<keyword evidence="5 7" id="KW-0808">Transferase</keyword>
<keyword evidence="2 5" id="KW-0547">Nucleotide-binding</keyword>
<dbReference type="InterPro" id="IPR001977">
    <property type="entry name" value="Depp_CoAkinase"/>
</dbReference>
<sequence length="218" mass="23522">MLRIALTGGIGSGKSTVADLFAAYGVPIIDADRLAHTLTAPGEPATTDIVAVFGPSVLNQDGALDRAALRHLVFRDQAARQRLEAILHPRIGAAIRSWLASVNAPYAILVIPLLLETGQQDLADRILVVDAPKALRIERVKARSGMAEDEIERVMAAQVTRSTRLAQADDLIDNSGDPARLADQVARLHDLYQGLSREWRTEGISPARSATNGRVERP</sequence>
<organism evidence="7 8">
    <name type="scientific">Thioalkalicoccus limnaeus</name>
    <dbReference type="NCBI Taxonomy" id="120681"/>
    <lineage>
        <taxon>Bacteria</taxon>
        <taxon>Pseudomonadati</taxon>
        <taxon>Pseudomonadota</taxon>
        <taxon>Gammaproteobacteria</taxon>
        <taxon>Chromatiales</taxon>
        <taxon>Chromatiaceae</taxon>
        <taxon>Thioalkalicoccus</taxon>
    </lineage>
</organism>
<dbReference type="EC" id="2.7.1.24" evidence="5 6"/>
<comment type="function">
    <text evidence="5">Catalyzes the phosphorylation of the 3'-hydroxyl group of dephosphocoenzyme A to form coenzyme A.</text>
</comment>
<feature type="binding site" evidence="5">
    <location>
        <begin position="11"/>
        <end position="16"/>
    </location>
    <ligand>
        <name>ATP</name>
        <dbReference type="ChEBI" id="CHEBI:30616"/>
    </ligand>
</feature>
<dbReference type="InterPro" id="IPR027417">
    <property type="entry name" value="P-loop_NTPase"/>
</dbReference>
<evidence type="ECO:0000256" key="6">
    <source>
        <dbReference type="NCBIfam" id="TIGR00152"/>
    </source>
</evidence>
<comment type="similarity">
    <text evidence="1 5">Belongs to the CoaE family.</text>
</comment>
<dbReference type="RefSeq" id="WP_369665828.1">
    <property type="nucleotide sequence ID" value="NZ_JBDKXB010000003.1"/>
</dbReference>
<evidence type="ECO:0000313" key="8">
    <source>
        <dbReference type="Proteomes" id="UP001564408"/>
    </source>
</evidence>
<keyword evidence="4 5" id="KW-0173">Coenzyme A biosynthesis</keyword>
<keyword evidence="5" id="KW-0963">Cytoplasm</keyword>
<comment type="catalytic activity">
    <reaction evidence="5">
        <text>3'-dephospho-CoA + ATP = ADP + CoA + H(+)</text>
        <dbReference type="Rhea" id="RHEA:18245"/>
        <dbReference type="ChEBI" id="CHEBI:15378"/>
        <dbReference type="ChEBI" id="CHEBI:30616"/>
        <dbReference type="ChEBI" id="CHEBI:57287"/>
        <dbReference type="ChEBI" id="CHEBI:57328"/>
        <dbReference type="ChEBI" id="CHEBI:456216"/>
        <dbReference type="EC" id="2.7.1.24"/>
    </reaction>
</comment>
<dbReference type="SUPFAM" id="SSF52540">
    <property type="entry name" value="P-loop containing nucleoside triphosphate hydrolases"/>
    <property type="match status" value="1"/>
</dbReference>
<evidence type="ECO:0000256" key="5">
    <source>
        <dbReference type="HAMAP-Rule" id="MF_00376"/>
    </source>
</evidence>
<gene>
    <name evidence="5 7" type="primary">coaE</name>
    <name evidence="7" type="ORF">ABC977_03370</name>
</gene>
<comment type="caution">
    <text evidence="7">The sequence shown here is derived from an EMBL/GenBank/DDBJ whole genome shotgun (WGS) entry which is preliminary data.</text>
</comment>
<dbReference type="PANTHER" id="PTHR10695:SF46">
    <property type="entry name" value="BIFUNCTIONAL COENZYME A SYNTHASE-RELATED"/>
    <property type="match status" value="1"/>
</dbReference>
<accession>A0ABV4BAI0</accession>
<keyword evidence="8" id="KW-1185">Reference proteome</keyword>
<name>A0ABV4BAI0_9GAMM</name>
<dbReference type="Gene3D" id="3.40.50.300">
    <property type="entry name" value="P-loop containing nucleotide triphosphate hydrolases"/>
    <property type="match status" value="1"/>
</dbReference>
<dbReference type="EMBL" id="JBDKXB010000003">
    <property type="protein sequence ID" value="MEY6431444.1"/>
    <property type="molecule type" value="Genomic_DNA"/>
</dbReference>
<keyword evidence="3 5" id="KW-0067">ATP-binding</keyword>
<evidence type="ECO:0000256" key="4">
    <source>
        <dbReference type="ARBA" id="ARBA00022993"/>
    </source>
</evidence>
<comment type="pathway">
    <text evidence="5">Cofactor biosynthesis; coenzyme A biosynthesis; CoA from (R)-pantothenate: step 5/5.</text>
</comment>
<comment type="subcellular location">
    <subcellularLocation>
        <location evidence="5">Cytoplasm</location>
    </subcellularLocation>
</comment>
<evidence type="ECO:0000256" key="3">
    <source>
        <dbReference type="ARBA" id="ARBA00022840"/>
    </source>
</evidence>
<evidence type="ECO:0000256" key="2">
    <source>
        <dbReference type="ARBA" id="ARBA00022741"/>
    </source>
</evidence>
<dbReference type="CDD" id="cd02022">
    <property type="entry name" value="DPCK"/>
    <property type="match status" value="1"/>
</dbReference>
<evidence type="ECO:0000256" key="1">
    <source>
        <dbReference type="ARBA" id="ARBA00009018"/>
    </source>
</evidence>
<dbReference type="HAMAP" id="MF_00376">
    <property type="entry name" value="Dephospho_CoA_kinase"/>
    <property type="match status" value="1"/>
</dbReference>
<dbReference type="Pfam" id="PF01121">
    <property type="entry name" value="CoaE"/>
    <property type="match status" value="1"/>
</dbReference>
<keyword evidence="5 7" id="KW-0418">Kinase</keyword>
<dbReference type="Proteomes" id="UP001564408">
    <property type="component" value="Unassembled WGS sequence"/>
</dbReference>